<keyword evidence="2" id="KW-1185">Reference proteome</keyword>
<comment type="caution">
    <text evidence="1">The sequence shown here is derived from an EMBL/GenBank/DDBJ whole genome shotgun (WGS) entry which is preliminary data.</text>
</comment>
<evidence type="ECO:0000313" key="1">
    <source>
        <dbReference type="EMBL" id="KAI0063037.1"/>
    </source>
</evidence>
<protein>
    <submittedName>
        <fullName evidence="1">Uncharacterized protein</fullName>
    </submittedName>
</protein>
<dbReference type="Proteomes" id="UP000814140">
    <property type="component" value="Unassembled WGS sequence"/>
</dbReference>
<sequence>QRRSAWLNEVELSLRREEANQMEIAKMLILDVKTRWSSTHQMLHMFGSNTLNCPVDYEHEIDNFVAKTRDMCEYEMTSGDWEAVKLVMQWLYMFRQATTQMSSTSCPTLSSVHAVFRGLQDEVKQALSSIPSSAPPQLLQGLIAAHQKLSDYYTTFDVSPYYLWSIFLDPRLGYAGLKVNATDEPEYLQQIEDWKNALLSHYLLNYVPVVIVDPSLSAITAVPWLSMTLGFQCTDRDCLSVGCAVAVKRIFSGGRDTISLRQVSLKPGSIRKLMLLKHHSILVRSQHTQKSDNPFL</sequence>
<organism evidence="1 2">
    <name type="scientific">Artomyces pyxidatus</name>
    <dbReference type="NCBI Taxonomy" id="48021"/>
    <lineage>
        <taxon>Eukaryota</taxon>
        <taxon>Fungi</taxon>
        <taxon>Dikarya</taxon>
        <taxon>Basidiomycota</taxon>
        <taxon>Agaricomycotina</taxon>
        <taxon>Agaricomycetes</taxon>
        <taxon>Russulales</taxon>
        <taxon>Auriscalpiaceae</taxon>
        <taxon>Artomyces</taxon>
    </lineage>
</organism>
<name>A0ACB8T3J0_9AGAM</name>
<reference evidence="1" key="1">
    <citation type="submission" date="2021-03" db="EMBL/GenBank/DDBJ databases">
        <authorList>
            <consortium name="DOE Joint Genome Institute"/>
            <person name="Ahrendt S."/>
            <person name="Looney B.P."/>
            <person name="Miyauchi S."/>
            <person name="Morin E."/>
            <person name="Drula E."/>
            <person name="Courty P.E."/>
            <person name="Chicoki N."/>
            <person name="Fauchery L."/>
            <person name="Kohler A."/>
            <person name="Kuo A."/>
            <person name="Labutti K."/>
            <person name="Pangilinan J."/>
            <person name="Lipzen A."/>
            <person name="Riley R."/>
            <person name="Andreopoulos W."/>
            <person name="He G."/>
            <person name="Johnson J."/>
            <person name="Barry K.W."/>
            <person name="Grigoriev I.V."/>
            <person name="Nagy L."/>
            <person name="Hibbett D."/>
            <person name="Henrissat B."/>
            <person name="Matheny P.B."/>
            <person name="Labbe J."/>
            <person name="Martin F."/>
        </authorList>
    </citation>
    <scope>NUCLEOTIDE SEQUENCE</scope>
    <source>
        <strain evidence="1">HHB10654</strain>
    </source>
</reference>
<accession>A0ACB8T3J0</accession>
<evidence type="ECO:0000313" key="2">
    <source>
        <dbReference type="Proteomes" id="UP000814140"/>
    </source>
</evidence>
<feature type="non-terminal residue" evidence="1">
    <location>
        <position position="1"/>
    </location>
</feature>
<dbReference type="EMBL" id="MU277205">
    <property type="protein sequence ID" value="KAI0063037.1"/>
    <property type="molecule type" value="Genomic_DNA"/>
</dbReference>
<gene>
    <name evidence="1" type="ORF">BV25DRAFT_1803098</name>
</gene>
<reference evidence="1" key="2">
    <citation type="journal article" date="2022" name="New Phytol.">
        <title>Evolutionary transition to the ectomycorrhizal habit in the genomes of a hyperdiverse lineage of mushroom-forming fungi.</title>
        <authorList>
            <person name="Looney B."/>
            <person name="Miyauchi S."/>
            <person name="Morin E."/>
            <person name="Drula E."/>
            <person name="Courty P.E."/>
            <person name="Kohler A."/>
            <person name="Kuo A."/>
            <person name="LaButti K."/>
            <person name="Pangilinan J."/>
            <person name="Lipzen A."/>
            <person name="Riley R."/>
            <person name="Andreopoulos W."/>
            <person name="He G."/>
            <person name="Johnson J."/>
            <person name="Nolan M."/>
            <person name="Tritt A."/>
            <person name="Barry K.W."/>
            <person name="Grigoriev I.V."/>
            <person name="Nagy L.G."/>
            <person name="Hibbett D."/>
            <person name="Henrissat B."/>
            <person name="Matheny P.B."/>
            <person name="Labbe J."/>
            <person name="Martin F.M."/>
        </authorList>
    </citation>
    <scope>NUCLEOTIDE SEQUENCE</scope>
    <source>
        <strain evidence="1">HHB10654</strain>
    </source>
</reference>
<proteinExistence type="predicted"/>